<keyword evidence="3" id="KW-1185">Reference proteome</keyword>
<dbReference type="EMBL" id="JAGIOO010000001">
    <property type="protein sequence ID" value="MBP2477231.1"/>
    <property type="molecule type" value="Genomic_DNA"/>
</dbReference>
<accession>A0ABS5ALC5</accession>
<comment type="caution">
    <text evidence="2">The sequence shown here is derived from an EMBL/GenBank/DDBJ whole genome shotgun (WGS) entry which is preliminary data.</text>
</comment>
<proteinExistence type="predicted"/>
<evidence type="ECO:0000256" key="1">
    <source>
        <dbReference type="ARBA" id="ARBA00022801"/>
    </source>
</evidence>
<dbReference type="Pfam" id="PF04371">
    <property type="entry name" value="PAD_porph"/>
    <property type="match status" value="1"/>
</dbReference>
<dbReference type="PANTHER" id="PTHR31377">
    <property type="entry name" value="AGMATINE DEIMINASE-RELATED"/>
    <property type="match status" value="1"/>
</dbReference>
<dbReference type="Gene3D" id="3.75.10.10">
    <property type="entry name" value="L-arginine/glycine Amidinotransferase, Chain A"/>
    <property type="match status" value="1"/>
</dbReference>
<keyword evidence="1 2" id="KW-0378">Hydrolase</keyword>
<dbReference type="GO" id="GO:0047632">
    <property type="term" value="F:agmatine deiminase activity"/>
    <property type="evidence" value="ECO:0007669"/>
    <property type="project" value="UniProtKB-EC"/>
</dbReference>
<dbReference type="RefSeq" id="WP_086789210.1">
    <property type="nucleotide sequence ID" value="NZ_JAGIOO010000001.1"/>
</dbReference>
<dbReference type="Proteomes" id="UP001519363">
    <property type="component" value="Unassembled WGS sequence"/>
</dbReference>
<reference evidence="2 3" key="1">
    <citation type="submission" date="2021-03" db="EMBL/GenBank/DDBJ databases">
        <title>Sequencing the genomes of 1000 actinobacteria strains.</title>
        <authorList>
            <person name="Klenk H.-P."/>
        </authorList>
    </citation>
    <scope>NUCLEOTIDE SEQUENCE [LARGE SCALE GENOMIC DNA]</scope>
    <source>
        <strain evidence="2 3">DSM 44580</strain>
    </source>
</reference>
<evidence type="ECO:0000313" key="3">
    <source>
        <dbReference type="Proteomes" id="UP001519363"/>
    </source>
</evidence>
<dbReference type="PANTHER" id="PTHR31377:SF0">
    <property type="entry name" value="AGMATINE DEIMINASE-RELATED"/>
    <property type="match status" value="1"/>
</dbReference>
<name>A0ABS5ALC5_9PSEU</name>
<dbReference type="SUPFAM" id="SSF55909">
    <property type="entry name" value="Pentein"/>
    <property type="match status" value="1"/>
</dbReference>
<protein>
    <submittedName>
        <fullName evidence="2">Agmatine deiminase</fullName>
        <ecNumber evidence="2">3.5.3.12</ecNumber>
    </submittedName>
</protein>
<evidence type="ECO:0000313" key="2">
    <source>
        <dbReference type="EMBL" id="MBP2477231.1"/>
    </source>
</evidence>
<sequence>MPPNWTMPAESDPHARTYLAWPAHTSIHGRYLGEVRDAVARIVCAVAEHEPVTLLARPEQAAEAARAVGGAAEVLPVPVDDLWVRDHGPVFVTRSGEVAGVDFGFNGWGGKQDPHGDDHLAARRLLAQLGLPRHAAGIVAEGGSLEVDGEGTLLATESSLLNDNRNRGLDRAAVEAELGARLGVEKVVWLAGVRGADVTDCHVDALARFAAPGVVFVNEPAPGSSADVWAGVAAQAREALAEAVDARGRRLVVVPLPEPDLGLIRGHGEFVASYLNYYVANGAVFAPQFGDRRADDRARGLLAEHHPDRVVVQLDIDPIAYSGGGIHCATQQRPGVAA</sequence>
<dbReference type="InterPro" id="IPR007466">
    <property type="entry name" value="Peptidyl-Arg-deiminase_porph"/>
</dbReference>
<gene>
    <name evidence="2" type="ORF">JOF53_006103</name>
</gene>
<dbReference type="EC" id="3.5.3.12" evidence="2"/>
<organism evidence="2 3">
    <name type="scientific">Crossiella equi</name>
    <dbReference type="NCBI Taxonomy" id="130796"/>
    <lineage>
        <taxon>Bacteria</taxon>
        <taxon>Bacillati</taxon>
        <taxon>Actinomycetota</taxon>
        <taxon>Actinomycetes</taxon>
        <taxon>Pseudonocardiales</taxon>
        <taxon>Pseudonocardiaceae</taxon>
        <taxon>Crossiella</taxon>
    </lineage>
</organism>